<name>A0AAW0D1D6_9AGAR</name>
<keyword evidence="3" id="KW-1185">Reference proteome</keyword>
<keyword evidence="1" id="KW-0732">Signal</keyword>
<evidence type="ECO:0000313" key="3">
    <source>
        <dbReference type="Proteomes" id="UP001362999"/>
    </source>
</evidence>
<accession>A0AAW0D1D6</accession>
<evidence type="ECO:0000313" key="2">
    <source>
        <dbReference type="EMBL" id="KAK7046245.1"/>
    </source>
</evidence>
<feature type="signal peptide" evidence="1">
    <location>
        <begin position="1"/>
        <end position="17"/>
    </location>
</feature>
<comment type="caution">
    <text evidence="2">The sequence shown here is derived from an EMBL/GenBank/DDBJ whole genome shotgun (WGS) entry which is preliminary data.</text>
</comment>
<dbReference type="EMBL" id="JAWWNJ010000010">
    <property type="protein sequence ID" value="KAK7046245.1"/>
    <property type="molecule type" value="Genomic_DNA"/>
</dbReference>
<organism evidence="2 3">
    <name type="scientific">Favolaschia claudopus</name>
    <dbReference type="NCBI Taxonomy" id="2862362"/>
    <lineage>
        <taxon>Eukaryota</taxon>
        <taxon>Fungi</taxon>
        <taxon>Dikarya</taxon>
        <taxon>Basidiomycota</taxon>
        <taxon>Agaricomycotina</taxon>
        <taxon>Agaricomycetes</taxon>
        <taxon>Agaricomycetidae</taxon>
        <taxon>Agaricales</taxon>
        <taxon>Marasmiineae</taxon>
        <taxon>Mycenaceae</taxon>
        <taxon>Favolaschia</taxon>
    </lineage>
</organism>
<dbReference type="AlphaFoldDB" id="A0AAW0D1D6"/>
<dbReference type="Proteomes" id="UP001362999">
    <property type="component" value="Unassembled WGS sequence"/>
</dbReference>
<protein>
    <submittedName>
        <fullName evidence="2">Uncharacterized protein</fullName>
    </submittedName>
</protein>
<reference evidence="2 3" key="1">
    <citation type="journal article" date="2024" name="J Genomics">
        <title>Draft genome sequencing and assembly of Favolaschia claudopus CIRM-BRFM 2984 isolated from oak limbs.</title>
        <authorList>
            <person name="Navarro D."/>
            <person name="Drula E."/>
            <person name="Chaduli D."/>
            <person name="Cazenave R."/>
            <person name="Ahrendt S."/>
            <person name="Wang J."/>
            <person name="Lipzen A."/>
            <person name="Daum C."/>
            <person name="Barry K."/>
            <person name="Grigoriev I.V."/>
            <person name="Favel A."/>
            <person name="Rosso M.N."/>
            <person name="Martin F."/>
        </authorList>
    </citation>
    <scope>NUCLEOTIDE SEQUENCE [LARGE SCALE GENOMIC DNA]</scope>
    <source>
        <strain evidence="2 3">CIRM-BRFM 2984</strain>
    </source>
</reference>
<gene>
    <name evidence="2" type="ORF">R3P38DRAFT_2873189</name>
</gene>
<proteinExistence type="predicted"/>
<evidence type="ECO:0000256" key="1">
    <source>
        <dbReference type="SAM" id="SignalP"/>
    </source>
</evidence>
<sequence length="186" mass="19532">MRRALLAVASFFVLCAASTLPLGFVNNVERPTNAKRLALGLPPLPPRRATRARSAARSMASPLPPGTYSCNVGVTDASTTELLGYLSPPPSANQYHGTLQPSASGALSVRLAASTSSSTGSSLVALNGPAGYPYITARVSSQPGYQEISPATNVWEPHPALLQLNGAQPQHIAKRTCGPSIRWQWS</sequence>
<feature type="chain" id="PRO_5043530411" evidence="1">
    <location>
        <begin position="18"/>
        <end position="186"/>
    </location>
</feature>